<dbReference type="AlphaFoldDB" id="D5MJ94"/>
<dbReference type="HOGENOM" id="CLU_3372747_0_0_0"/>
<dbReference type="KEGG" id="mox:DAMO_0375"/>
<protein>
    <submittedName>
        <fullName evidence="1">Uncharacterized protein</fullName>
    </submittedName>
</protein>
<name>D5MJ94_METO1</name>
<gene>
    <name evidence="1" type="ORF">DAMO_0375</name>
</gene>
<dbReference type="Proteomes" id="UP000006898">
    <property type="component" value="Chromosome"/>
</dbReference>
<sequence>MIRINVPTNMTNAPVVTDFIQSNEHARYLNSHGT</sequence>
<reference evidence="1 2" key="1">
    <citation type="journal article" date="2010" name="Nature">
        <title>Nitrite-driven anaerobic methane oxidation by oxygenic bacteria.</title>
        <authorList>
            <person name="Ettwig K.F."/>
            <person name="Butler M.K."/>
            <person name="Le Paslier D."/>
            <person name="Pelletier E."/>
            <person name="Mangenot S."/>
            <person name="Kuypers M.M.M."/>
            <person name="Schreiber F."/>
            <person name="Dutilh B.E."/>
            <person name="Zedelius J."/>
            <person name="de Beer D."/>
            <person name="Gloerich J."/>
            <person name="Wessels H.J.C.T."/>
            <person name="van Allen T."/>
            <person name="Luesken F."/>
            <person name="Wu M."/>
            <person name="van de Pas-Schoonen K.T."/>
            <person name="Op den Camp H.J.M."/>
            <person name="Janssen-Megens E.M."/>
            <person name="Francoijs K-J."/>
            <person name="Stunnenberg H."/>
            <person name="Weissenbach J."/>
            <person name="Jetten M.S.M."/>
            <person name="Strous M."/>
        </authorList>
    </citation>
    <scope>NUCLEOTIDE SEQUENCE [LARGE SCALE GENOMIC DNA]</scope>
</reference>
<proteinExistence type="predicted"/>
<dbReference type="EMBL" id="FP565575">
    <property type="protein sequence ID" value="CBE67459.1"/>
    <property type="molecule type" value="Genomic_DNA"/>
</dbReference>
<evidence type="ECO:0000313" key="1">
    <source>
        <dbReference type="EMBL" id="CBE67459.1"/>
    </source>
</evidence>
<organism evidence="1 2">
    <name type="scientific">Methylomirabilis oxygeniifera</name>
    <dbReference type="NCBI Taxonomy" id="671143"/>
    <lineage>
        <taxon>Bacteria</taxon>
        <taxon>Candidatus Methylomirabilota</taxon>
        <taxon>Candidatus Methylomirabilia</taxon>
        <taxon>Candidatus Methylomirabilales</taxon>
        <taxon>Candidatus Methylomirabilaceae</taxon>
        <taxon>Candidatus Methylomirabilis</taxon>
    </lineage>
</organism>
<accession>D5MJ94</accession>
<evidence type="ECO:0000313" key="2">
    <source>
        <dbReference type="Proteomes" id="UP000006898"/>
    </source>
</evidence>